<sequence>MNKRPKSREETPKEGSDSARRYRTATICDRAAQSARPFEIFLVHSLLKTGRG</sequence>
<organism evidence="2 3">
    <name type="scientific">Bradyrhizobium erythrophlei</name>
    <dbReference type="NCBI Taxonomy" id="1437360"/>
    <lineage>
        <taxon>Bacteria</taxon>
        <taxon>Pseudomonadati</taxon>
        <taxon>Pseudomonadota</taxon>
        <taxon>Alphaproteobacteria</taxon>
        <taxon>Hyphomicrobiales</taxon>
        <taxon>Nitrobacteraceae</taxon>
        <taxon>Bradyrhizobium</taxon>
    </lineage>
</organism>
<evidence type="ECO:0000256" key="1">
    <source>
        <dbReference type="SAM" id="MobiDB-lite"/>
    </source>
</evidence>
<dbReference type="Proteomes" id="UP000184096">
    <property type="component" value="Chromosome I"/>
</dbReference>
<reference evidence="3" key="1">
    <citation type="submission" date="2016-11" db="EMBL/GenBank/DDBJ databases">
        <authorList>
            <person name="Varghese N."/>
            <person name="Submissions S."/>
        </authorList>
    </citation>
    <scope>NUCLEOTIDE SEQUENCE [LARGE SCALE GENOMIC DNA]</scope>
    <source>
        <strain evidence="3">GAS401</strain>
    </source>
</reference>
<name>A0A1M7U799_9BRAD</name>
<keyword evidence="3" id="KW-1185">Reference proteome</keyword>
<protein>
    <submittedName>
        <fullName evidence="2">Uncharacterized protein</fullName>
    </submittedName>
</protein>
<dbReference type="AlphaFoldDB" id="A0A1M7U799"/>
<evidence type="ECO:0000313" key="2">
    <source>
        <dbReference type="EMBL" id="SHN78891.1"/>
    </source>
</evidence>
<proteinExistence type="predicted"/>
<dbReference type="EMBL" id="LT670849">
    <property type="protein sequence ID" value="SHN78891.1"/>
    <property type="molecule type" value="Genomic_DNA"/>
</dbReference>
<feature type="compositionally biased region" description="Basic and acidic residues" evidence="1">
    <location>
        <begin position="7"/>
        <end position="20"/>
    </location>
</feature>
<feature type="region of interest" description="Disordered" evidence="1">
    <location>
        <begin position="1"/>
        <end position="22"/>
    </location>
</feature>
<gene>
    <name evidence="2" type="ORF">SAMN05444170_3819</name>
</gene>
<accession>A0A1M7U799</accession>
<evidence type="ECO:0000313" key="3">
    <source>
        <dbReference type="Proteomes" id="UP000184096"/>
    </source>
</evidence>